<evidence type="ECO:0000259" key="6">
    <source>
        <dbReference type="PROSITE" id="PS50157"/>
    </source>
</evidence>
<keyword evidence="4" id="KW-0862">Zinc</keyword>
<evidence type="ECO:0000313" key="7">
    <source>
        <dbReference type="EMBL" id="RKO97717.1"/>
    </source>
</evidence>
<keyword evidence="1" id="KW-0479">Metal-binding</keyword>
<evidence type="ECO:0000256" key="4">
    <source>
        <dbReference type="ARBA" id="ARBA00022833"/>
    </source>
</evidence>
<reference evidence="9 10" key="1">
    <citation type="journal article" date="2018" name="Nat. Microbiol.">
        <title>Leveraging single-cell genomics to expand the fungal tree of life.</title>
        <authorList>
            <person name="Ahrendt S.R."/>
            <person name="Quandt C.A."/>
            <person name="Ciobanu D."/>
            <person name="Clum A."/>
            <person name="Salamov A."/>
            <person name="Andreopoulos B."/>
            <person name="Cheng J.F."/>
            <person name="Woyke T."/>
            <person name="Pelin A."/>
            <person name="Henrissat B."/>
            <person name="Reynolds N.K."/>
            <person name="Benny G.L."/>
            <person name="Smith M.E."/>
            <person name="James T.Y."/>
            <person name="Grigoriev I.V."/>
        </authorList>
    </citation>
    <scope>NUCLEOTIDE SEQUENCE [LARGE SCALE GENOMIC DNA]</scope>
    <source>
        <strain evidence="9 10">ATCC 52028</strain>
    </source>
</reference>
<proteinExistence type="predicted"/>
<evidence type="ECO:0000256" key="3">
    <source>
        <dbReference type="ARBA" id="ARBA00022771"/>
    </source>
</evidence>
<keyword evidence="2" id="KW-0677">Repeat</keyword>
<dbReference type="GO" id="GO:0008270">
    <property type="term" value="F:zinc ion binding"/>
    <property type="evidence" value="ECO:0007669"/>
    <property type="project" value="UniProtKB-KW"/>
</dbReference>
<feature type="non-terminal residue" evidence="8">
    <location>
        <position position="51"/>
    </location>
</feature>
<keyword evidence="10" id="KW-1185">Reference proteome</keyword>
<reference evidence="7" key="3">
    <citation type="submission" date="2018-08" db="EMBL/GenBank/DDBJ databases">
        <title>Leveraging single-cell genomics to expand the Fungal Tree of Life.</title>
        <authorList>
            <consortium name="DOE Joint Genome Institute"/>
            <person name="Ahrendt S.R."/>
            <person name="Quandt C.A."/>
            <person name="Ciobanu D."/>
            <person name="Clum A."/>
            <person name="Salamov A."/>
            <person name="Andreopoulos B."/>
            <person name="Cheng J.-F."/>
            <person name="Woyke T."/>
            <person name="Pelin A."/>
            <person name="Henrissat B."/>
            <person name="Reynolds N."/>
            <person name="Benny G.L."/>
            <person name="Smith M.E."/>
            <person name="James T.Y."/>
            <person name="Grigoriev I.V."/>
        </authorList>
    </citation>
    <scope>NUCLEOTIDE SEQUENCE</scope>
    <source>
        <strain evidence="7">ATCC 52028</strain>
    </source>
</reference>
<feature type="non-terminal residue" evidence="8">
    <location>
        <position position="1"/>
    </location>
</feature>
<dbReference type="STRING" id="1555241.A0A4P9X209"/>
<evidence type="ECO:0000313" key="9">
    <source>
        <dbReference type="Proteomes" id="UP000268535"/>
    </source>
</evidence>
<dbReference type="Proteomes" id="UP000268535">
    <property type="component" value="Unassembled WGS sequence"/>
</dbReference>
<accession>A0A4P9X209</accession>
<dbReference type="PROSITE" id="PS50157">
    <property type="entry name" value="ZINC_FINGER_C2H2_2"/>
    <property type="match status" value="2"/>
</dbReference>
<evidence type="ECO:0000313" key="10">
    <source>
        <dbReference type="Proteomes" id="UP000274922"/>
    </source>
</evidence>
<dbReference type="InterPro" id="IPR013087">
    <property type="entry name" value="Znf_C2H2_type"/>
</dbReference>
<evidence type="ECO:0000256" key="2">
    <source>
        <dbReference type="ARBA" id="ARBA00022737"/>
    </source>
</evidence>
<dbReference type="SUPFAM" id="SSF57667">
    <property type="entry name" value="beta-beta-alpha zinc fingers"/>
    <property type="match status" value="1"/>
</dbReference>
<dbReference type="EMBL" id="ML009185">
    <property type="protein sequence ID" value="RKO97717.1"/>
    <property type="molecule type" value="Genomic_DNA"/>
</dbReference>
<dbReference type="OrthoDB" id="8922241at2759"/>
<evidence type="ECO:0000256" key="5">
    <source>
        <dbReference type="PROSITE-ProRule" id="PRU00042"/>
    </source>
</evidence>
<dbReference type="FunFam" id="3.30.160.60:FF:001397">
    <property type="entry name" value="Datilografo, isoform A"/>
    <property type="match status" value="1"/>
</dbReference>
<dbReference type="Proteomes" id="UP000274922">
    <property type="component" value="Unassembled WGS sequence"/>
</dbReference>
<feature type="domain" description="C2H2-type" evidence="6">
    <location>
        <begin position="33"/>
        <end position="51"/>
    </location>
</feature>
<dbReference type="Pfam" id="PF13894">
    <property type="entry name" value="zf-C2H2_4"/>
    <property type="match status" value="1"/>
</dbReference>
<dbReference type="InterPro" id="IPR036236">
    <property type="entry name" value="Znf_C2H2_sf"/>
</dbReference>
<evidence type="ECO:0000256" key="1">
    <source>
        <dbReference type="ARBA" id="ARBA00022723"/>
    </source>
</evidence>
<dbReference type="EMBL" id="ML014296">
    <property type="protein sequence ID" value="RKO99322.1"/>
    <property type="molecule type" value="Genomic_DNA"/>
</dbReference>
<sequence length="51" mass="6117">ERPHPCPWCGKSFLRRQDQRRHVLAHAYDTKRFSCTGCGKRFTRSDALFRH</sequence>
<name>A0A4P9X209_9FUNG</name>
<feature type="domain" description="C2H2-type" evidence="6">
    <location>
        <begin position="4"/>
        <end position="31"/>
    </location>
</feature>
<organism evidence="8 10">
    <name type="scientific">Caulochytrium protostelioides</name>
    <dbReference type="NCBI Taxonomy" id="1555241"/>
    <lineage>
        <taxon>Eukaryota</taxon>
        <taxon>Fungi</taxon>
        <taxon>Fungi incertae sedis</taxon>
        <taxon>Chytridiomycota</taxon>
        <taxon>Chytridiomycota incertae sedis</taxon>
        <taxon>Chytridiomycetes</taxon>
        <taxon>Caulochytriales</taxon>
        <taxon>Caulochytriaceae</taxon>
        <taxon>Caulochytrium</taxon>
    </lineage>
</organism>
<dbReference type="Gene3D" id="3.30.160.60">
    <property type="entry name" value="Classic Zinc Finger"/>
    <property type="match status" value="2"/>
</dbReference>
<reference evidence="8" key="2">
    <citation type="submission" date="2018-04" db="EMBL/GenBank/DDBJ databases">
        <title>Leveraging single-cell genomics to expand the Fungal Tree of Life.</title>
        <authorList>
            <consortium name="DOE Joint Genome Institute"/>
            <person name="Ahrendt S.R."/>
            <person name="Quandt C.A."/>
            <person name="Ciobanu D."/>
            <person name="Clum A."/>
            <person name="Salamov A."/>
            <person name="Andreopoulos B."/>
            <person name="Cheng J.-F."/>
            <person name="Woyke T."/>
            <person name="Pelin A."/>
            <person name="Henrissat B."/>
            <person name="Benny G.L."/>
            <person name="Smith M.E."/>
            <person name="James T.Y."/>
            <person name="Grigoriev I.V."/>
        </authorList>
    </citation>
    <scope>NUCLEOTIDE SEQUENCE</scope>
    <source>
        <strain evidence="8">ATCC 52028</strain>
    </source>
</reference>
<evidence type="ECO:0000313" key="8">
    <source>
        <dbReference type="EMBL" id="RKO99322.1"/>
    </source>
</evidence>
<dbReference type="AlphaFoldDB" id="A0A4P9X209"/>
<protein>
    <recommendedName>
        <fullName evidence="6">C2H2-type domain-containing protein</fullName>
    </recommendedName>
</protein>
<dbReference type="SMART" id="SM00355">
    <property type="entry name" value="ZnF_C2H2"/>
    <property type="match status" value="2"/>
</dbReference>
<dbReference type="Pfam" id="PF00096">
    <property type="entry name" value="zf-C2H2"/>
    <property type="match status" value="1"/>
</dbReference>
<keyword evidence="3 5" id="KW-0863">Zinc-finger</keyword>
<gene>
    <name evidence="7" type="ORF">CAUPRSCDRAFT_2920</name>
    <name evidence="8" type="ORF">CXG81DRAFT_7940</name>
</gene>
<dbReference type="FunFam" id="3.30.160.60:FF:000100">
    <property type="entry name" value="Zinc finger 45-like"/>
    <property type="match status" value="1"/>
</dbReference>